<dbReference type="InterPro" id="IPR002893">
    <property type="entry name" value="Znf_MYND"/>
</dbReference>
<dbReference type="InterPro" id="IPR046824">
    <property type="entry name" value="Mss51-like_C"/>
</dbReference>
<evidence type="ECO:0000259" key="5">
    <source>
        <dbReference type="PROSITE" id="PS50865"/>
    </source>
</evidence>
<keyword evidence="1" id="KW-0479">Metal-binding</keyword>
<comment type="caution">
    <text evidence="6">The sequence shown here is derived from an EMBL/GenBank/DDBJ whole genome shotgun (WGS) entry which is preliminary data.</text>
</comment>
<evidence type="ECO:0000313" key="7">
    <source>
        <dbReference type="Proteomes" id="UP000187406"/>
    </source>
</evidence>
<dbReference type="EMBL" id="BDDD01001879">
    <property type="protein sequence ID" value="GAV78906.1"/>
    <property type="molecule type" value="Genomic_DNA"/>
</dbReference>
<dbReference type="PANTHER" id="PTHR47570:SF1">
    <property type="entry name" value="ZINC ION BINDING PROTEIN"/>
    <property type="match status" value="1"/>
</dbReference>
<sequence length="377" mass="42572">MECAGKGRGSCCVGPATRRCGRCGAVGYCSVSHQMSHWSDHSKECDRLGQQMERVDELYDFPFTFSLEATLQVRDKQETRCSFLSKRGIHQVAMWMHECHCGASITTFDCPRSSDNGWGLESILCPCRDPVSPISKRLTGWKDYYEWRCIPLHSPVALLLHWPLTIYHATQLAGVRNLAPEISNELHIHYLGPEKELYQLAVFRELSALFPGIQVHIELVGPAIPEHRDGEKIDLCRYAQCIETNCICKSSNENVSWYKGIGRTSAVKLQLRRGFYHDRYVDISKESFPHLIIAPNAGVVAYSSWLATVELIKEINVPAVFSDYCEEACHLAVCCINSITGRPLTIPVQLNPFRQPMVVEDSALFLPCYSNCFLFGM</sequence>
<dbReference type="Pfam" id="PF20179">
    <property type="entry name" value="MSS51_C"/>
    <property type="match status" value="1"/>
</dbReference>
<evidence type="ECO:0000256" key="1">
    <source>
        <dbReference type="ARBA" id="ARBA00022723"/>
    </source>
</evidence>
<dbReference type="Proteomes" id="UP000187406">
    <property type="component" value="Unassembled WGS sequence"/>
</dbReference>
<evidence type="ECO:0000313" key="6">
    <source>
        <dbReference type="EMBL" id="GAV78906.1"/>
    </source>
</evidence>
<gene>
    <name evidence="6" type="ORF">CFOL_v3_22371</name>
</gene>
<keyword evidence="7" id="KW-1185">Reference proteome</keyword>
<evidence type="ECO:0000256" key="3">
    <source>
        <dbReference type="ARBA" id="ARBA00022833"/>
    </source>
</evidence>
<dbReference type="PROSITE" id="PS50865">
    <property type="entry name" value="ZF_MYND_2"/>
    <property type="match status" value="1"/>
</dbReference>
<dbReference type="STRING" id="3775.A0A1Q3CF70"/>
<keyword evidence="2 4" id="KW-0863">Zinc-finger</keyword>
<name>A0A1Q3CF70_CEPFO</name>
<evidence type="ECO:0000256" key="2">
    <source>
        <dbReference type="ARBA" id="ARBA00022771"/>
    </source>
</evidence>
<evidence type="ECO:0000256" key="4">
    <source>
        <dbReference type="PROSITE-ProRule" id="PRU00134"/>
    </source>
</evidence>
<dbReference type="AlphaFoldDB" id="A0A1Q3CF70"/>
<keyword evidence="3" id="KW-0862">Zinc</keyword>
<accession>A0A1Q3CF70</accession>
<dbReference type="Gene3D" id="6.10.140.2220">
    <property type="match status" value="1"/>
</dbReference>
<dbReference type="FunCoup" id="A0A1Q3CF70">
    <property type="interactions" value="118"/>
</dbReference>
<dbReference type="Pfam" id="PF01753">
    <property type="entry name" value="zf-MYND"/>
    <property type="match status" value="1"/>
</dbReference>
<dbReference type="OrthoDB" id="5282002at2759"/>
<dbReference type="InParanoid" id="A0A1Q3CF70"/>
<protein>
    <submittedName>
        <fullName evidence="6">Zf-MYND domain-containing protein</fullName>
    </submittedName>
</protein>
<organism evidence="6 7">
    <name type="scientific">Cephalotus follicularis</name>
    <name type="common">Albany pitcher plant</name>
    <dbReference type="NCBI Taxonomy" id="3775"/>
    <lineage>
        <taxon>Eukaryota</taxon>
        <taxon>Viridiplantae</taxon>
        <taxon>Streptophyta</taxon>
        <taxon>Embryophyta</taxon>
        <taxon>Tracheophyta</taxon>
        <taxon>Spermatophyta</taxon>
        <taxon>Magnoliopsida</taxon>
        <taxon>eudicotyledons</taxon>
        <taxon>Gunneridae</taxon>
        <taxon>Pentapetalae</taxon>
        <taxon>rosids</taxon>
        <taxon>fabids</taxon>
        <taxon>Oxalidales</taxon>
        <taxon>Cephalotaceae</taxon>
        <taxon>Cephalotus</taxon>
    </lineage>
</organism>
<dbReference type="PANTHER" id="PTHR47570">
    <property type="entry name" value="ZINC ION BINDING PROTEIN"/>
    <property type="match status" value="1"/>
</dbReference>
<feature type="domain" description="MYND-type" evidence="5">
    <location>
        <begin position="3"/>
        <end position="45"/>
    </location>
</feature>
<dbReference type="SUPFAM" id="SSF144232">
    <property type="entry name" value="HIT/MYND zinc finger-like"/>
    <property type="match status" value="1"/>
</dbReference>
<dbReference type="GO" id="GO:0008270">
    <property type="term" value="F:zinc ion binding"/>
    <property type="evidence" value="ECO:0007669"/>
    <property type="project" value="UniProtKB-KW"/>
</dbReference>
<proteinExistence type="predicted"/>
<reference evidence="7" key="1">
    <citation type="submission" date="2016-04" db="EMBL/GenBank/DDBJ databases">
        <title>Cephalotus genome sequencing.</title>
        <authorList>
            <person name="Fukushima K."/>
            <person name="Hasebe M."/>
            <person name="Fang X."/>
        </authorList>
    </citation>
    <scope>NUCLEOTIDE SEQUENCE [LARGE SCALE GENOMIC DNA]</scope>
    <source>
        <strain evidence="7">cv. St1</strain>
    </source>
</reference>